<comment type="cofactor">
    <cofactor evidence="1 13">
        <name>adenosylcob(III)alamin</name>
        <dbReference type="ChEBI" id="CHEBI:18408"/>
    </cofactor>
</comment>
<dbReference type="GO" id="GO:0071897">
    <property type="term" value="P:DNA biosynthetic process"/>
    <property type="evidence" value="ECO:0007669"/>
    <property type="project" value="UniProtKB-KW"/>
</dbReference>
<evidence type="ECO:0000256" key="1">
    <source>
        <dbReference type="ARBA" id="ARBA00001922"/>
    </source>
</evidence>
<evidence type="ECO:0000256" key="5">
    <source>
        <dbReference type="ARBA" id="ARBA00022628"/>
    </source>
</evidence>
<dbReference type="GO" id="GO:0050897">
    <property type="term" value="F:cobalt ion binding"/>
    <property type="evidence" value="ECO:0007669"/>
    <property type="project" value="InterPro"/>
</dbReference>
<dbReference type="InterPro" id="IPR000788">
    <property type="entry name" value="RNR_lg_C"/>
</dbReference>
<evidence type="ECO:0000256" key="2">
    <source>
        <dbReference type="ARBA" id="ARBA00007405"/>
    </source>
</evidence>
<keyword evidence="7 13" id="KW-0547">Nucleotide-binding</keyword>
<feature type="domain" description="Ribonucleotide reductase large subunit C-terminal" evidence="14">
    <location>
        <begin position="159"/>
        <end position="699"/>
    </location>
</feature>
<dbReference type="InterPro" id="IPR050862">
    <property type="entry name" value="RdRp_reductase_class-2"/>
</dbReference>
<dbReference type="InterPro" id="IPR013344">
    <property type="entry name" value="RNR_NrdJ/NrdZ"/>
</dbReference>
<keyword evidence="18" id="KW-1185">Reference proteome</keyword>
<dbReference type="HOGENOM" id="CLU_000404_0_1_7"/>
<dbReference type="RefSeq" id="WP_012633500.1">
    <property type="nucleotide sequence ID" value="NC_011891.1"/>
</dbReference>
<dbReference type="EMBL" id="CP001359">
    <property type="protein sequence ID" value="ACL65673.1"/>
    <property type="molecule type" value="Genomic_DNA"/>
</dbReference>
<dbReference type="Pfam" id="PF02867">
    <property type="entry name" value="Ribonuc_red_lgC"/>
    <property type="match status" value="1"/>
</dbReference>
<evidence type="ECO:0000256" key="9">
    <source>
        <dbReference type="ARBA" id="ARBA00023157"/>
    </source>
</evidence>
<evidence type="ECO:0000256" key="4">
    <source>
        <dbReference type="ARBA" id="ARBA00014409"/>
    </source>
</evidence>
<evidence type="ECO:0000259" key="15">
    <source>
        <dbReference type="Pfam" id="PF08471"/>
    </source>
</evidence>
<dbReference type="GO" id="GO:0000166">
    <property type="term" value="F:nucleotide binding"/>
    <property type="evidence" value="ECO:0007669"/>
    <property type="project" value="UniProtKB-KW"/>
</dbReference>
<evidence type="ECO:0000256" key="8">
    <source>
        <dbReference type="ARBA" id="ARBA00023002"/>
    </source>
</evidence>
<keyword evidence="8 13" id="KW-0560">Oxidoreductase</keyword>
<dbReference type="CDD" id="cd02888">
    <property type="entry name" value="RNR_II_dimer"/>
    <property type="match status" value="1"/>
</dbReference>
<dbReference type="PRINTS" id="PR01183">
    <property type="entry name" value="RIBORDTASEM1"/>
</dbReference>
<accession>B8JAF4</accession>
<gene>
    <name evidence="17" type="ordered locus">A2cp1_2335</name>
</gene>
<dbReference type="SUPFAM" id="SSF51998">
    <property type="entry name" value="PFL-like glycyl radical enzymes"/>
    <property type="match status" value="1"/>
</dbReference>
<feature type="domain" description="TSCPD" evidence="16">
    <location>
        <begin position="732"/>
        <end position="834"/>
    </location>
</feature>
<dbReference type="InterPro" id="IPR024434">
    <property type="entry name" value="TSCPD_dom"/>
</dbReference>
<keyword evidence="10 13" id="KW-0170">Cobalt</keyword>
<organism evidence="17 18">
    <name type="scientific">Anaeromyxobacter dehalogenans (strain ATCC BAA-258 / DSM 21875 / 2CP-1)</name>
    <dbReference type="NCBI Taxonomy" id="455488"/>
    <lineage>
        <taxon>Bacteria</taxon>
        <taxon>Pseudomonadati</taxon>
        <taxon>Myxococcota</taxon>
        <taxon>Myxococcia</taxon>
        <taxon>Myxococcales</taxon>
        <taxon>Cystobacterineae</taxon>
        <taxon>Anaeromyxobacteraceae</taxon>
        <taxon>Anaeromyxobacter</taxon>
    </lineage>
</organism>
<name>B8JAF4_ANAD2</name>
<dbReference type="Pfam" id="PF08471">
    <property type="entry name" value="Ribonuc_red_2_N"/>
    <property type="match status" value="1"/>
</dbReference>
<keyword evidence="6 13" id="KW-0237">DNA synthesis</keyword>
<reference evidence="17" key="1">
    <citation type="submission" date="2009-01" db="EMBL/GenBank/DDBJ databases">
        <title>Complete sequence of Anaeromyxobacter dehalogenans 2CP-1.</title>
        <authorList>
            <consortium name="US DOE Joint Genome Institute"/>
            <person name="Lucas S."/>
            <person name="Copeland A."/>
            <person name="Lapidus A."/>
            <person name="Glavina del Rio T."/>
            <person name="Dalin E."/>
            <person name="Tice H."/>
            <person name="Bruce D."/>
            <person name="Goodwin L."/>
            <person name="Pitluck S."/>
            <person name="Saunders E."/>
            <person name="Brettin T."/>
            <person name="Detter J.C."/>
            <person name="Han C."/>
            <person name="Larimer F."/>
            <person name="Land M."/>
            <person name="Hauser L."/>
            <person name="Kyrpides N."/>
            <person name="Ovchinnikova G."/>
            <person name="Beliaev A.S."/>
            <person name="Richardson P."/>
        </authorList>
    </citation>
    <scope>NUCLEOTIDE SEQUENCE</scope>
    <source>
        <strain evidence="17">2CP-1</strain>
    </source>
</reference>
<evidence type="ECO:0000256" key="6">
    <source>
        <dbReference type="ARBA" id="ARBA00022634"/>
    </source>
</evidence>
<evidence type="ECO:0000313" key="17">
    <source>
        <dbReference type="EMBL" id="ACL65673.1"/>
    </source>
</evidence>
<dbReference type="NCBIfam" id="TIGR02504">
    <property type="entry name" value="NrdJ_Z"/>
    <property type="match status" value="1"/>
</dbReference>
<dbReference type="Pfam" id="PF12637">
    <property type="entry name" value="TSCPD"/>
    <property type="match status" value="1"/>
</dbReference>
<keyword evidence="5 13" id="KW-0846">Cobalamin</keyword>
<dbReference type="NCBIfam" id="NF005122">
    <property type="entry name" value="PRK06556.1"/>
    <property type="match status" value="1"/>
</dbReference>
<dbReference type="PANTHER" id="PTHR43371:SF1">
    <property type="entry name" value="RIBONUCLEOSIDE-DIPHOSPHATE REDUCTASE"/>
    <property type="match status" value="1"/>
</dbReference>
<evidence type="ECO:0000313" key="18">
    <source>
        <dbReference type="Proteomes" id="UP000007089"/>
    </source>
</evidence>
<feature type="domain" description="Ribonucleotide reductase class II vitamin B12-dependent N-terminal" evidence="15">
    <location>
        <begin position="46"/>
        <end position="138"/>
    </location>
</feature>
<evidence type="ECO:0000259" key="14">
    <source>
        <dbReference type="Pfam" id="PF02867"/>
    </source>
</evidence>
<evidence type="ECO:0000256" key="13">
    <source>
        <dbReference type="RuleBase" id="RU364064"/>
    </source>
</evidence>
<evidence type="ECO:0000256" key="10">
    <source>
        <dbReference type="ARBA" id="ARBA00023285"/>
    </source>
</evidence>
<evidence type="ECO:0000256" key="7">
    <source>
        <dbReference type="ARBA" id="ARBA00022741"/>
    </source>
</evidence>
<dbReference type="EC" id="1.17.4.1" evidence="3 13"/>
<evidence type="ECO:0000259" key="16">
    <source>
        <dbReference type="Pfam" id="PF12637"/>
    </source>
</evidence>
<dbReference type="Gene3D" id="3.20.70.20">
    <property type="match status" value="1"/>
</dbReference>
<dbReference type="KEGG" id="acp:A2cp1_2335"/>
<keyword evidence="9" id="KW-1015">Disulfide bond</keyword>
<dbReference type="GO" id="GO:0031419">
    <property type="term" value="F:cobalamin binding"/>
    <property type="evidence" value="ECO:0007669"/>
    <property type="project" value="UniProtKB-KW"/>
</dbReference>
<protein>
    <recommendedName>
        <fullName evidence="4 13">Vitamin B12-dependent ribonucleotide reductase</fullName>
        <ecNumber evidence="3 13">1.17.4.1</ecNumber>
    </recommendedName>
</protein>
<dbReference type="PANTHER" id="PTHR43371">
    <property type="entry name" value="VITAMIN B12-DEPENDENT RIBONUCLEOTIDE REDUCTASE"/>
    <property type="match status" value="1"/>
</dbReference>
<dbReference type="InterPro" id="IPR013678">
    <property type="entry name" value="RNR_2_N"/>
</dbReference>
<evidence type="ECO:0000256" key="11">
    <source>
        <dbReference type="ARBA" id="ARBA00025437"/>
    </source>
</evidence>
<evidence type="ECO:0000256" key="3">
    <source>
        <dbReference type="ARBA" id="ARBA00012274"/>
    </source>
</evidence>
<evidence type="ECO:0000256" key="12">
    <source>
        <dbReference type="ARBA" id="ARBA00047754"/>
    </source>
</evidence>
<sequence length="928" mass="100453">MMEREVTGHRPRASKSAKKVVKKGLSVERYFTTPGVDPAEELAWETRTAAITGEGGATIFEQKDVEVPKSWSLLATNVVASKYFRGQLGTPARERSVRQLVSRVVETIGAWGRKDGYFASEGDAVAFEAELAHLIYRQKMSFNSPVWFNVGVEEHPQCSACFINAVGDSMDSILKLAHTEGMLFKYGSGTGSNLSKIRSSKERLSGGGEASGPVSFMRGFDAFAGVIKSGGKTRRAAKMVILDVDHPDVVEFVNCKADEEKKAWALIEAGYDGGFNVRGGAYDSVFFQNANHSVRVTDAFMRAVLEDREWKLTARTDGQALETIRARDLMRQITEAAWLCGDPGMQFDTTINAWHPCPNTDRINASNPCSEYMFLDDSACNLASLNLMHFRSIEGGFDVESFKRAVDLTILAQEILVSNAKYPTPAIGKNSEEYRPLGLGYANLGALLMASGLPYDSDAGRACAAAITSLMTGEAYAMSARIAERMGPFAGYEKNRDPFLAVIRKHAQHVDLVDPTLVEAGLLAAARDAWGDALRQGMESGYRNGQVTVLAPTGTIGFMMDCDTTGIEPDIALVKYKKLVGGGMLKIVNNTVPLALQRLGYSSEEITSVLQFIDEVETIEGAPGLRPEHAAVFDCAFKARNGTRSIHYMGHIRMMGAVQPFLSGAISKTVNMPTSATPQDIENAYLESWKLGLKAVAIYRDGCKRSQPLNTGKEQEEKKDAVEPRLARRRLPDERRSITHKFSIGGHEGYMTVGMYDDGAPGEVFITMAKEGSVVSGLMDSFATGISMALQYGVPLKVLCDKFSHTRYEPSGFTGNPDIPIAKSVTDYIFRWLALKFLPSEEGSVVSPPPLMTPGQAPARHGSSEQTVVVKSLPATNGAMNGANGVNGVNGAHVTDTDAPPCPTCGSITVRNGACYKCVNCGSTTGCS</sequence>
<proteinExistence type="inferred from homology"/>
<comment type="function">
    <text evidence="11 13">Catalyzes the reduction of ribonucleotides to deoxyribonucleotides. May function to provide a pool of deoxyribonucleotide precursors for DNA repair during oxygen limitation and/or for immediate growth after restoration of oxygen.</text>
</comment>
<comment type="catalytic activity">
    <reaction evidence="12 13">
        <text>a 2'-deoxyribonucleoside 5'-diphosphate + [thioredoxin]-disulfide + H2O = a ribonucleoside 5'-diphosphate + [thioredoxin]-dithiol</text>
        <dbReference type="Rhea" id="RHEA:23252"/>
        <dbReference type="Rhea" id="RHEA-COMP:10698"/>
        <dbReference type="Rhea" id="RHEA-COMP:10700"/>
        <dbReference type="ChEBI" id="CHEBI:15377"/>
        <dbReference type="ChEBI" id="CHEBI:29950"/>
        <dbReference type="ChEBI" id="CHEBI:50058"/>
        <dbReference type="ChEBI" id="CHEBI:57930"/>
        <dbReference type="ChEBI" id="CHEBI:73316"/>
        <dbReference type="EC" id="1.17.4.1"/>
    </reaction>
</comment>
<comment type="similarity">
    <text evidence="2 13">Belongs to the ribonucleoside diphosphate reductase class-2 family.</text>
</comment>
<dbReference type="Proteomes" id="UP000007089">
    <property type="component" value="Chromosome"/>
</dbReference>
<dbReference type="GO" id="GO:0004748">
    <property type="term" value="F:ribonucleoside-diphosphate reductase activity, thioredoxin disulfide as acceptor"/>
    <property type="evidence" value="ECO:0007669"/>
    <property type="project" value="UniProtKB-EC"/>
</dbReference>
<dbReference type="AlphaFoldDB" id="B8JAF4"/>